<feature type="transmembrane region" description="Helical" evidence="1">
    <location>
        <begin position="221"/>
        <end position="242"/>
    </location>
</feature>
<keyword evidence="1" id="KW-0812">Transmembrane</keyword>
<dbReference type="EMBL" id="BPVZ01000094">
    <property type="protein sequence ID" value="GKV32171.1"/>
    <property type="molecule type" value="Genomic_DNA"/>
</dbReference>
<keyword evidence="3" id="KW-1185">Reference proteome</keyword>
<comment type="caution">
    <text evidence="2">The sequence shown here is derived from an EMBL/GenBank/DDBJ whole genome shotgun (WGS) entry which is preliminary data.</text>
</comment>
<name>A0AAV5L5E8_9ROSI</name>
<reference evidence="2 3" key="1">
    <citation type="journal article" date="2021" name="Commun. Biol.">
        <title>The genome of Shorea leprosula (Dipterocarpaceae) highlights the ecological relevance of drought in aseasonal tropical rainforests.</title>
        <authorList>
            <person name="Ng K.K.S."/>
            <person name="Kobayashi M.J."/>
            <person name="Fawcett J.A."/>
            <person name="Hatakeyama M."/>
            <person name="Paape T."/>
            <person name="Ng C.H."/>
            <person name="Ang C.C."/>
            <person name="Tnah L.H."/>
            <person name="Lee C.T."/>
            <person name="Nishiyama T."/>
            <person name="Sese J."/>
            <person name="O'Brien M.J."/>
            <person name="Copetti D."/>
            <person name="Mohd Noor M.I."/>
            <person name="Ong R.C."/>
            <person name="Putra M."/>
            <person name="Sireger I.Z."/>
            <person name="Indrioko S."/>
            <person name="Kosugi Y."/>
            <person name="Izuno A."/>
            <person name="Isagi Y."/>
            <person name="Lee S.L."/>
            <person name="Shimizu K.K."/>
        </authorList>
    </citation>
    <scope>NUCLEOTIDE SEQUENCE [LARGE SCALE GENOMIC DNA]</scope>
    <source>
        <strain evidence="2">214</strain>
    </source>
</reference>
<gene>
    <name evidence="2" type="ORF">SLEP1_g40794</name>
</gene>
<dbReference type="PANTHER" id="PTHR48473:SF1">
    <property type="entry name" value="TIR DOMAIN-CONTAINING PROTEIN"/>
    <property type="match status" value="1"/>
</dbReference>
<accession>A0AAV5L5E8</accession>
<keyword evidence="1" id="KW-0472">Membrane</keyword>
<evidence type="ECO:0000313" key="3">
    <source>
        <dbReference type="Proteomes" id="UP001054252"/>
    </source>
</evidence>
<feature type="transmembrane region" description="Helical" evidence="1">
    <location>
        <begin position="170"/>
        <end position="192"/>
    </location>
</feature>
<feature type="transmembrane region" description="Helical" evidence="1">
    <location>
        <begin position="254"/>
        <end position="274"/>
    </location>
</feature>
<dbReference type="PANTHER" id="PTHR48473">
    <property type="entry name" value="TIR DOMAIN-CONTAINING PROTEIN"/>
    <property type="match status" value="1"/>
</dbReference>
<keyword evidence="1" id="KW-1133">Transmembrane helix</keyword>
<dbReference type="AlphaFoldDB" id="A0AAV5L5E8"/>
<evidence type="ECO:0000313" key="2">
    <source>
        <dbReference type="EMBL" id="GKV32171.1"/>
    </source>
</evidence>
<sequence length="287" mass="31428">MAEAIITRLSEAVLALVEKTIIPSAPGVAETMPILAAKENESDDISANRDEASDGPFLSINTSPLSIFSENEMDIEANRGNAWDGSGENYREGNESDDISANISAAPDEERLIPNISAVDIEVNTGSAQDGSGQNYGKVPLWEWIFVVSNLIVELPSAVFDQLSSPHKPLYALMVMALSLVALVLCVISLLYKGVNERITFKWPRGRIPWLYYRSQDHKRFGAFADIIGLVCAISQCIVTAINYDFARRAAGSSIKFSLLPTIFALGLLCSRILETVEKKASERQDR</sequence>
<organism evidence="2 3">
    <name type="scientific">Rubroshorea leprosula</name>
    <dbReference type="NCBI Taxonomy" id="152421"/>
    <lineage>
        <taxon>Eukaryota</taxon>
        <taxon>Viridiplantae</taxon>
        <taxon>Streptophyta</taxon>
        <taxon>Embryophyta</taxon>
        <taxon>Tracheophyta</taxon>
        <taxon>Spermatophyta</taxon>
        <taxon>Magnoliopsida</taxon>
        <taxon>eudicotyledons</taxon>
        <taxon>Gunneridae</taxon>
        <taxon>Pentapetalae</taxon>
        <taxon>rosids</taxon>
        <taxon>malvids</taxon>
        <taxon>Malvales</taxon>
        <taxon>Dipterocarpaceae</taxon>
        <taxon>Rubroshorea</taxon>
    </lineage>
</organism>
<proteinExistence type="predicted"/>
<dbReference type="Proteomes" id="UP001054252">
    <property type="component" value="Unassembled WGS sequence"/>
</dbReference>
<evidence type="ECO:0000256" key="1">
    <source>
        <dbReference type="SAM" id="Phobius"/>
    </source>
</evidence>
<protein>
    <submittedName>
        <fullName evidence="2">Uncharacterized protein</fullName>
    </submittedName>
</protein>